<dbReference type="Pfam" id="PF12146">
    <property type="entry name" value="Hydrolase_4"/>
    <property type="match status" value="1"/>
</dbReference>
<dbReference type="EMBL" id="AZFJ01000040">
    <property type="protein sequence ID" value="KRL86610.1"/>
    <property type="molecule type" value="Genomic_DNA"/>
</dbReference>
<evidence type="ECO:0000313" key="4">
    <source>
        <dbReference type="Proteomes" id="UP000051922"/>
    </source>
</evidence>
<dbReference type="InterPro" id="IPR029058">
    <property type="entry name" value="AB_hydrolase_fold"/>
</dbReference>
<keyword evidence="3" id="KW-0378">Hydrolase</keyword>
<dbReference type="RefSeq" id="WP_054648419.1">
    <property type="nucleotide sequence ID" value="NZ_AZFJ01000040.1"/>
</dbReference>
<evidence type="ECO:0000313" key="3">
    <source>
        <dbReference type="EMBL" id="KRL86610.1"/>
    </source>
</evidence>
<evidence type="ECO:0000256" key="1">
    <source>
        <dbReference type="SAM" id="SignalP"/>
    </source>
</evidence>
<keyword evidence="1" id="KW-0732">Signal</keyword>
<accession>A0A0R1U6I2</accession>
<dbReference type="Gene3D" id="3.40.50.1820">
    <property type="entry name" value="alpha/beta hydrolase"/>
    <property type="match status" value="1"/>
</dbReference>
<dbReference type="InterPro" id="IPR022742">
    <property type="entry name" value="Hydrolase_4"/>
</dbReference>
<comment type="caution">
    <text evidence="3">The sequence shown here is derived from an EMBL/GenBank/DDBJ whole genome shotgun (WGS) entry which is preliminary data.</text>
</comment>
<feature type="chain" id="PRO_5006411492" evidence="1">
    <location>
        <begin position="21"/>
        <end position="311"/>
    </location>
</feature>
<dbReference type="STRING" id="1423783.FC50_GL000568"/>
<dbReference type="PATRIC" id="fig|1423783.4.peg.588"/>
<gene>
    <name evidence="3" type="ORF">FC50_GL000568</name>
</gene>
<dbReference type="Proteomes" id="UP000051922">
    <property type="component" value="Unassembled WGS sequence"/>
</dbReference>
<dbReference type="OrthoDB" id="9776685at2"/>
<organism evidence="3 4">
    <name type="scientific">Lacticaseibacillus pantheris DSM 15945 = JCM 12539 = NBRC 106106</name>
    <dbReference type="NCBI Taxonomy" id="1423783"/>
    <lineage>
        <taxon>Bacteria</taxon>
        <taxon>Bacillati</taxon>
        <taxon>Bacillota</taxon>
        <taxon>Bacilli</taxon>
        <taxon>Lactobacillales</taxon>
        <taxon>Lactobacillaceae</taxon>
        <taxon>Lacticaseibacillus</taxon>
    </lineage>
</organism>
<dbReference type="PANTHER" id="PTHR43358:SF4">
    <property type="entry name" value="ALPHA_BETA HYDROLASE FOLD-1 DOMAIN-CONTAINING PROTEIN"/>
    <property type="match status" value="1"/>
</dbReference>
<dbReference type="InterPro" id="IPR052920">
    <property type="entry name" value="DNA-binding_regulatory"/>
</dbReference>
<feature type="domain" description="Serine aminopeptidase S33" evidence="2">
    <location>
        <begin position="88"/>
        <end position="190"/>
    </location>
</feature>
<name>A0A0R1U6I2_9LACO</name>
<keyword evidence="4" id="KW-1185">Reference proteome</keyword>
<dbReference type="PANTHER" id="PTHR43358">
    <property type="entry name" value="ALPHA/BETA-HYDROLASE"/>
    <property type="match status" value="1"/>
</dbReference>
<proteinExistence type="predicted"/>
<dbReference type="AlphaFoldDB" id="A0A0R1U6I2"/>
<protein>
    <submittedName>
        <fullName evidence="3">Alpha beta fold family hydrolase</fullName>
    </submittedName>
</protein>
<dbReference type="SUPFAM" id="SSF53474">
    <property type="entry name" value="alpha/beta-Hydrolases"/>
    <property type="match status" value="1"/>
</dbReference>
<evidence type="ECO:0000259" key="2">
    <source>
        <dbReference type="Pfam" id="PF12146"/>
    </source>
</evidence>
<dbReference type="GO" id="GO:0016787">
    <property type="term" value="F:hydrolase activity"/>
    <property type="evidence" value="ECO:0007669"/>
    <property type="project" value="UniProtKB-KW"/>
</dbReference>
<feature type="signal peptide" evidence="1">
    <location>
        <begin position="1"/>
        <end position="20"/>
    </location>
</feature>
<reference evidence="3 4" key="1">
    <citation type="journal article" date="2015" name="Genome Announc.">
        <title>Expanding the biotechnology potential of lactobacilli through comparative genomics of 213 strains and associated genera.</title>
        <authorList>
            <person name="Sun Z."/>
            <person name="Harris H.M."/>
            <person name="McCann A."/>
            <person name="Guo C."/>
            <person name="Argimon S."/>
            <person name="Zhang W."/>
            <person name="Yang X."/>
            <person name="Jeffery I.B."/>
            <person name="Cooney J.C."/>
            <person name="Kagawa T.F."/>
            <person name="Liu W."/>
            <person name="Song Y."/>
            <person name="Salvetti E."/>
            <person name="Wrobel A."/>
            <person name="Rasinkangas P."/>
            <person name="Parkhill J."/>
            <person name="Rea M.C."/>
            <person name="O'Sullivan O."/>
            <person name="Ritari J."/>
            <person name="Douillard F.P."/>
            <person name="Paul Ross R."/>
            <person name="Yang R."/>
            <person name="Briner A.E."/>
            <person name="Felis G.E."/>
            <person name="de Vos W.M."/>
            <person name="Barrangou R."/>
            <person name="Klaenhammer T.R."/>
            <person name="Caufield P.W."/>
            <person name="Cui Y."/>
            <person name="Zhang H."/>
            <person name="O'Toole P.W."/>
        </authorList>
    </citation>
    <scope>NUCLEOTIDE SEQUENCE [LARGE SCALE GENOMIC DNA]</scope>
    <source>
        <strain evidence="3 4">DSM 15945</strain>
    </source>
</reference>
<sequence length="311" mass="34926">MKTRTIVGLSVPLIATGALAATAEQFYQFAFKRIDYIPNAGATMLKYAPDYYNDVNWVKMRPDLTVWHQQAPDGERLSALWVPRRGSNKVVVIGHGYKGTGITMSNYARMFHQMGFNVLMPDDRGHGGSGSDYISFGWLDRLDYLRWIDQIIAHMGQNAAILLFGTSMGGATVSLVSGEKHLQPQVKAVIEDCGYSSLDGEFAYILKNVFHLPRRPIVPLASLINYRRLGYFFKAVDVSGALRRSRLPLLVIHGAEDTYVPTFMGRENFDAAGGPKQLWLVPDAGHAESYWVNPDQYQNHIASFLDTHFRY</sequence>